<reference evidence="6" key="1">
    <citation type="journal article" date="2017" name="Int. J. Syst. Evol. Microbiol.">
        <title>Notoacmeibacter marinus gen. nov., sp. nov., isolated from the gut of a limpet and proposal of Notoacmeibacteraceae fam. nov. in the order Rhizobiales of the class Alphaproteobacteria.</title>
        <authorList>
            <person name="Huang Z."/>
            <person name="Guo F."/>
            <person name="Lai Q."/>
        </authorList>
    </citation>
    <scope>NUCLEOTIDE SEQUENCE [LARGE SCALE GENOMIC DNA]</scope>
    <source>
        <strain evidence="6">XMTR2A4</strain>
    </source>
</reference>
<dbReference type="CDD" id="cd03219">
    <property type="entry name" value="ABC_Mj1267_LivG_branched"/>
    <property type="match status" value="1"/>
</dbReference>
<dbReference type="OrthoDB" id="9780942at2"/>
<dbReference type="GO" id="GO:0016887">
    <property type="term" value="F:ATP hydrolysis activity"/>
    <property type="evidence" value="ECO:0007669"/>
    <property type="project" value="InterPro"/>
</dbReference>
<sequence length="251" mass="27486">MTGYVIETRNLTKSFKGFTAVDDVSLQVAEGTIHALIGPNGAGKSTMFNLITKFLQPSSGTILLNGENITKRKPAEIARMGAVRSFQISSVFPHLTLLENIRVALQRKMHNSYHFWKSEKGLDVLNDEARSILATVGLDDAERNLATELPYGRKRLLELATTLALEPQVMLLDEPMAGMGTGDVQRVADIIRRVAEGRTVLMVEHNLSVVADLSDTITVLQRGAVLAEGTYDEVSRNPEVISAYMGAAHHD</sequence>
<dbReference type="AlphaFoldDB" id="A0A231V0T2"/>
<organism evidence="5 6">
    <name type="scientific">Notoacmeibacter marinus</name>
    <dbReference type="NCBI Taxonomy" id="1876515"/>
    <lineage>
        <taxon>Bacteria</taxon>
        <taxon>Pseudomonadati</taxon>
        <taxon>Pseudomonadota</taxon>
        <taxon>Alphaproteobacteria</taxon>
        <taxon>Hyphomicrobiales</taxon>
        <taxon>Notoacmeibacteraceae</taxon>
        <taxon>Notoacmeibacter</taxon>
    </lineage>
</organism>
<accession>A0A231V0T2</accession>
<dbReference type="InterPro" id="IPR027417">
    <property type="entry name" value="P-loop_NTPase"/>
</dbReference>
<dbReference type="SMART" id="SM00382">
    <property type="entry name" value="AAA"/>
    <property type="match status" value="1"/>
</dbReference>
<dbReference type="FunFam" id="3.40.50.300:FF:000421">
    <property type="entry name" value="Branched-chain amino acid ABC transporter ATP-binding protein"/>
    <property type="match status" value="1"/>
</dbReference>
<evidence type="ECO:0000313" key="6">
    <source>
        <dbReference type="Proteomes" id="UP000215405"/>
    </source>
</evidence>
<dbReference type="GO" id="GO:0005524">
    <property type="term" value="F:ATP binding"/>
    <property type="evidence" value="ECO:0007669"/>
    <property type="project" value="UniProtKB-KW"/>
</dbReference>
<keyword evidence="2" id="KW-0547">Nucleotide-binding</keyword>
<keyword evidence="3 5" id="KW-0067">ATP-binding</keyword>
<evidence type="ECO:0000256" key="2">
    <source>
        <dbReference type="ARBA" id="ARBA00022741"/>
    </source>
</evidence>
<dbReference type="PANTHER" id="PTHR45772:SF3">
    <property type="entry name" value="ABC TRANSPORTER ATP-BINDING PROTEIN"/>
    <property type="match status" value="1"/>
</dbReference>
<proteinExistence type="predicted"/>
<dbReference type="Gene3D" id="3.40.50.300">
    <property type="entry name" value="P-loop containing nucleotide triphosphate hydrolases"/>
    <property type="match status" value="1"/>
</dbReference>
<dbReference type="PROSITE" id="PS50893">
    <property type="entry name" value="ABC_TRANSPORTER_2"/>
    <property type="match status" value="1"/>
</dbReference>
<protein>
    <submittedName>
        <fullName evidence="5">ABC transporter ATP-binding protein</fullName>
    </submittedName>
</protein>
<gene>
    <name evidence="5" type="ORF">B7H23_01825</name>
</gene>
<evidence type="ECO:0000313" key="5">
    <source>
        <dbReference type="EMBL" id="OXT01724.1"/>
    </source>
</evidence>
<dbReference type="EMBL" id="NBYO01000001">
    <property type="protein sequence ID" value="OXT01724.1"/>
    <property type="molecule type" value="Genomic_DNA"/>
</dbReference>
<keyword evidence="1" id="KW-0813">Transport</keyword>
<evidence type="ECO:0000256" key="1">
    <source>
        <dbReference type="ARBA" id="ARBA00022448"/>
    </source>
</evidence>
<dbReference type="SUPFAM" id="SSF52540">
    <property type="entry name" value="P-loop containing nucleoside triphosphate hydrolases"/>
    <property type="match status" value="1"/>
</dbReference>
<dbReference type="InterPro" id="IPR003593">
    <property type="entry name" value="AAA+_ATPase"/>
</dbReference>
<comment type="caution">
    <text evidence="5">The sequence shown here is derived from an EMBL/GenBank/DDBJ whole genome shotgun (WGS) entry which is preliminary data.</text>
</comment>
<dbReference type="Pfam" id="PF00005">
    <property type="entry name" value="ABC_tran"/>
    <property type="match status" value="1"/>
</dbReference>
<dbReference type="RefSeq" id="WP_094075694.1">
    <property type="nucleotide sequence ID" value="NZ_KZ851842.1"/>
</dbReference>
<keyword evidence="6" id="KW-1185">Reference proteome</keyword>
<dbReference type="InterPro" id="IPR003439">
    <property type="entry name" value="ABC_transporter-like_ATP-bd"/>
</dbReference>
<dbReference type="GO" id="GO:0005886">
    <property type="term" value="C:plasma membrane"/>
    <property type="evidence" value="ECO:0007669"/>
    <property type="project" value="TreeGrafter"/>
</dbReference>
<dbReference type="InterPro" id="IPR051120">
    <property type="entry name" value="ABC_AA/LPS_Transport"/>
</dbReference>
<evidence type="ECO:0000259" key="4">
    <source>
        <dbReference type="PROSITE" id="PS50893"/>
    </source>
</evidence>
<dbReference type="InterPro" id="IPR032823">
    <property type="entry name" value="BCA_ABC_TP_C"/>
</dbReference>
<evidence type="ECO:0000256" key="3">
    <source>
        <dbReference type="ARBA" id="ARBA00022840"/>
    </source>
</evidence>
<name>A0A231V0T2_9HYPH</name>
<dbReference type="Pfam" id="PF12399">
    <property type="entry name" value="BCA_ABC_TP_C"/>
    <property type="match status" value="1"/>
</dbReference>
<feature type="domain" description="ABC transporter" evidence="4">
    <location>
        <begin position="6"/>
        <end position="247"/>
    </location>
</feature>
<dbReference type="PANTHER" id="PTHR45772">
    <property type="entry name" value="CONSERVED COMPONENT OF ABC TRANSPORTER FOR NATURAL AMINO ACIDS-RELATED"/>
    <property type="match status" value="1"/>
</dbReference>
<dbReference type="Proteomes" id="UP000215405">
    <property type="component" value="Unassembled WGS sequence"/>
</dbReference>